<evidence type="ECO:0000313" key="7">
    <source>
        <dbReference type="EMBL" id="MDO5969679.1"/>
    </source>
</evidence>
<dbReference type="PANTHER" id="PTHR10037">
    <property type="entry name" value="VOLTAGE-GATED CATION CHANNEL CALCIUM AND SODIUM"/>
    <property type="match status" value="1"/>
</dbReference>
<dbReference type="Proteomes" id="UP001176883">
    <property type="component" value="Unassembled WGS sequence"/>
</dbReference>
<dbReference type="Gene3D" id="1.10.287.70">
    <property type="match status" value="1"/>
</dbReference>
<evidence type="ECO:0000256" key="2">
    <source>
        <dbReference type="ARBA" id="ARBA00022692"/>
    </source>
</evidence>
<accession>A0ABT8W977</accession>
<gene>
    <name evidence="7" type="ORF">Q4Q35_07655</name>
</gene>
<dbReference type="EMBL" id="JAUOEK010000084">
    <property type="protein sequence ID" value="MDO5969679.1"/>
    <property type="molecule type" value="Genomic_DNA"/>
</dbReference>
<feature type="transmembrane region" description="Helical" evidence="5">
    <location>
        <begin position="13"/>
        <end position="35"/>
    </location>
</feature>
<reference evidence="7" key="1">
    <citation type="submission" date="2023-07" db="EMBL/GenBank/DDBJ databases">
        <title>Two novel species in the genus Flavivirga.</title>
        <authorList>
            <person name="Kwon K."/>
        </authorList>
    </citation>
    <scope>NUCLEOTIDE SEQUENCE</scope>
    <source>
        <strain evidence="7">KCTC 52353</strain>
    </source>
</reference>
<dbReference type="InterPro" id="IPR027359">
    <property type="entry name" value="Volt_channel_dom_sf"/>
</dbReference>
<protein>
    <submittedName>
        <fullName evidence="7">Ion transporter</fullName>
    </submittedName>
</protein>
<name>A0ABT8W977_9FLAO</name>
<dbReference type="Gene3D" id="1.20.120.350">
    <property type="entry name" value="Voltage-gated potassium channels. Chain C"/>
    <property type="match status" value="1"/>
</dbReference>
<evidence type="ECO:0000313" key="8">
    <source>
        <dbReference type="Proteomes" id="UP001176883"/>
    </source>
</evidence>
<evidence type="ECO:0000256" key="4">
    <source>
        <dbReference type="ARBA" id="ARBA00023136"/>
    </source>
</evidence>
<feature type="transmembrane region" description="Helical" evidence="5">
    <location>
        <begin position="217"/>
        <end position="239"/>
    </location>
</feature>
<keyword evidence="2 5" id="KW-0812">Transmembrane</keyword>
<keyword evidence="3 5" id="KW-1133">Transmembrane helix</keyword>
<comment type="caution">
    <text evidence="7">The sequence shown here is derived from an EMBL/GenBank/DDBJ whole genome shotgun (WGS) entry which is preliminary data.</text>
</comment>
<dbReference type="PANTHER" id="PTHR10037:SF62">
    <property type="entry name" value="SODIUM CHANNEL PROTEIN 60E"/>
    <property type="match status" value="1"/>
</dbReference>
<keyword evidence="4 5" id="KW-0472">Membrane</keyword>
<proteinExistence type="predicted"/>
<feature type="domain" description="Ion transport" evidence="6">
    <location>
        <begin position="11"/>
        <end position="249"/>
    </location>
</feature>
<evidence type="ECO:0000259" key="6">
    <source>
        <dbReference type="Pfam" id="PF00520"/>
    </source>
</evidence>
<sequence length="293" mass="32698">MVKVCKQIAESKWFGNLVTIAILIAGVLVGMATYPEFSGKYASTLEILNKAILSIFVIEIIVKIIAEGKKPWLYFTDAWNIFDFIIVAATFLPFGGSSVAVLRLLRLLRVLKLIKALPKLQMLVGALLKSIPSLGYVSILLFLLFYIYAVAGVFFFGGNDPIHFENLQMSMLSLFRVVTLEDWTDIMYINMYGCENYGYDGNEALCTNSTANPLGSALFFVSFVLIGTMIMLNLFIGVIMTGMDEAKNEAIEEAEKESANIPLDYSKSNPTQLQLEQKLNEVHELLIKNLNNN</sequence>
<feature type="transmembrane region" description="Helical" evidence="5">
    <location>
        <begin position="126"/>
        <end position="156"/>
    </location>
</feature>
<comment type="subcellular location">
    <subcellularLocation>
        <location evidence="1">Membrane</location>
        <topology evidence="1">Multi-pass membrane protein</topology>
    </subcellularLocation>
</comment>
<organism evidence="7 8">
    <name type="scientific">Flavivirga aquimarina</name>
    <dbReference type="NCBI Taxonomy" id="2027862"/>
    <lineage>
        <taxon>Bacteria</taxon>
        <taxon>Pseudomonadati</taxon>
        <taxon>Bacteroidota</taxon>
        <taxon>Flavobacteriia</taxon>
        <taxon>Flavobacteriales</taxon>
        <taxon>Flavobacteriaceae</taxon>
        <taxon>Flavivirga</taxon>
    </lineage>
</organism>
<dbReference type="Pfam" id="PF00520">
    <property type="entry name" value="Ion_trans"/>
    <property type="match status" value="1"/>
</dbReference>
<keyword evidence="8" id="KW-1185">Reference proteome</keyword>
<dbReference type="InterPro" id="IPR005821">
    <property type="entry name" value="Ion_trans_dom"/>
</dbReference>
<dbReference type="SUPFAM" id="SSF81324">
    <property type="entry name" value="Voltage-gated potassium channels"/>
    <property type="match status" value="1"/>
</dbReference>
<dbReference type="RefSeq" id="WP_303277375.1">
    <property type="nucleotide sequence ID" value="NZ_JAUOEK010000084.1"/>
</dbReference>
<evidence type="ECO:0000256" key="3">
    <source>
        <dbReference type="ARBA" id="ARBA00022989"/>
    </source>
</evidence>
<evidence type="ECO:0000256" key="5">
    <source>
        <dbReference type="SAM" id="Phobius"/>
    </source>
</evidence>
<evidence type="ECO:0000256" key="1">
    <source>
        <dbReference type="ARBA" id="ARBA00004141"/>
    </source>
</evidence>
<dbReference type="InterPro" id="IPR043203">
    <property type="entry name" value="VGCC_Ca_Na"/>
</dbReference>
<feature type="transmembrane region" description="Helical" evidence="5">
    <location>
        <begin position="78"/>
        <end position="105"/>
    </location>
</feature>